<comment type="caution">
    <text evidence="7">The sequence shown here is derived from an EMBL/GenBank/DDBJ whole genome shotgun (WGS) entry which is preliminary data.</text>
</comment>
<dbReference type="Gene3D" id="1.20.5.190">
    <property type="match status" value="1"/>
</dbReference>
<evidence type="ECO:0000313" key="8">
    <source>
        <dbReference type="Proteomes" id="UP000467840"/>
    </source>
</evidence>
<dbReference type="InterPro" id="IPR025064">
    <property type="entry name" value="DUF4005"/>
</dbReference>
<comment type="similarity">
    <text evidence="2">Belongs to the IQD family.</text>
</comment>
<evidence type="ECO:0000259" key="6">
    <source>
        <dbReference type="Pfam" id="PF13178"/>
    </source>
</evidence>
<dbReference type="PANTHER" id="PTHR32295:SF263">
    <property type="entry name" value="DUF4005 DOMAIN-CONTAINING PROTEIN"/>
    <property type="match status" value="1"/>
</dbReference>
<feature type="domain" description="DUF4005" evidence="6">
    <location>
        <begin position="275"/>
        <end position="349"/>
    </location>
</feature>
<dbReference type="Pfam" id="PF13178">
    <property type="entry name" value="DUF4005"/>
    <property type="match status" value="1"/>
</dbReference>
<dbReference type="SUPFAM" id="SSF52540">
    <property type="entry name" value="P-loop containing nucleoside triphosphate hydrolases"/>
    <property type="match status" value="1"/>
</dbReference>
<evidence type="ECO:0000256" key="4">
    <source>
        <dbReference type="ARBA" id="ARBA00045534"/>
    </source>
</evidence>
<feature type="compositionally biased region" description="Low complexity" evidence="5">
    <location>
        <begin position="195"/>
        <end position="206"/>
    </location>
</feature>
<keyword evidence="8" id="KW-1185">Reference proteome</keyword>
<proteinExistence type="inferred from homology"/>
<evidence type="ECO:0000256" key="3">
    <source>
        <dbReference type="ARBA" id="ARBA00024378"/>
    </source>
</evidence>
<evidence type="ECO:0000256" key="1">
    <source>
        <dbReference type="ARBA" id="ARBA00022860"/>
    </source>
</evidence>
<sequence length="443" mass="50273">MGKASKWIINFLLGKKEEKEKKKNIAFYDGIGSTVATPTSSVPSTPYKRRWSFGKSASKERVHKCSKSLDSITPLIAQHASLLEWENQQSNKKVKALAAPTETIKRVVAPRHVAADRISKSVEDAAATRIQAAFRSYLARKALCALRALVKLQALVRGHLVRKQTTATLRQMHALMAIQVRARFQRIQMAEESSQLVVRSQSSRRGSSSHDNGLRGAYKEAIDLDIYETKRILKNKHEHLNHSQMERREHGRTKYYSEELSILKQEHQYEEFSFSTAQNSPQICSPIPNTIPGRASFTYQKPDYVHSISHPNYMANTESSRAKVRSQSEPKQRPKWGMRPKSNQMASMDGKNAQQEARIQGSSFHLMPIAYENQDPWFIKLYQSTMSKDIDCDPKSTSSSSYPNHSKLLVEYEVGFALNFFSISESCKRCFSNSSESFDSSPI</sequence>
<accession>A0A6A6KHU3</accession>
<feature type="region of interest" description="Disordered" evidence="5">
    <location>
        <begin position="195"/>
        <end position="214"/>
    </location>
</feature>
<evidence type="ECO:0000256" key="5">
    <source>
        <dbReference type="SAM" id="MobiDB-lite"/>
    </source>
</evidence>
<dbReference type="Pfam" id="PF00612">
    <property type="entry name" value="IQ"/>
    <property type="match status" value="2"/>
</dbReference>
<protein>
    <recommendedName>
        <fullName evidence="6">DUF4005 domain-containing protein</fullName>
    </recommendedName>
</protein>
<dbReference type="InterPro" id="IPR000048">
    <property type="entry name" value="IQ_motif_EF-hand-BS"/>
</dbReference>
<evidence type="ECO:0000313" key="7">
    <source>
        <dbReference type="EMBL" id="KAF2287875.1"/>
    </source>
</evidence>
<gene>
    <name evidence="7" type="ORF">GH714_003066</name>
</gene>
<evidence type="ECO:0000256" key="2">
    <source>
        <dbReference type="ARBA" id="ARBA00024341"/>
    </source>
</evidence>
<keyword evidence="1" id="KW-0112">Calmodulin-binding</keyword>
<feature type="region of interest" description="Disordered" evidence="5">
    <location>
        <begin position="317"/>
        <end position="356"/>
    </location>
</feature>
<dbReference type="EMBL" id="JAAGAX010000016">
    <property type="protein sequence ID" value="KAF2287875.1"/>
    <property type="molecule type" value="Genomic_DNA"/>
</dbReference>
<organism evidence="7 8">
    <name type="scientific">Hevea brasiliensis</name>
    <name type="common">Para rubber tree</name>
    <name type="synonym">Siphonia brasiliensis</name>
    <dbReference type="NCBI Taxonomy" id="3981"/>
    <lineage>
        <taxon>Eukaryota</taxon>
        <taxon>Viridiplantae</taxon>
        <taxon>Streptophyta</taxon>
        <taxon>Embryophyta</taxon>
        <taxon>Tracheophyta</taxon>
        <taxon>Spermatophyta</taxon>
        <taxon>Magnoliopsida</taxon>
        <taxon>eudicotyledons</taxon>
        <taxon>Gunneridae</taxon>
        <taxon>Pentapetalae</taxon>
        <taxon>rosids</taxon>
        <taxon>fabids</taxon>
        <taxon>Malpighiales</taxon>
        <taxon>Euphorbiaceae</taxon>
        <taxon>Crotonoideae</taxon>
        <taxon>Micrandreae</taxon>
        <taxon>Hevea</taxon>
    </lineage>
</organism>
<dbReference type="CDD" id="cd23767">
    <property type="entry name" value="IQCD"/>
    <property type="match status" value="1"/>
</dbReference>
<dbReference type="PROSITE" id="PS50096">
    <property type="entry name" value="IQ"/>
    <property type="match status" value="2"/>
</dbReference>
<dbReference type="Proteomes" id="UP000467840">
    <property type="component" value="Chromosome 8"/>
</dbReference>
<reference evidence="7 8" key="1">
    <citation type="journal article" date="2020" name="Mol. Plant">
        <title>The Chromosome-Based Rubber Tree Genome Provides New Insights into Spurge Genome Evolution and Rubber Biosynthesis.</title>
        <authorList>
            <person name="Liu J."/>
            <person name="Shi C."/>
            <person name="Shi C.C."/>
            <person name="Li W."/>
            <person name="Zhang Q.J."/>
            <person name="Zhang Y."/>
            <person name="Li K."/>
            <person name="Lu H.F."/>
            <person name="Shi C."/>
            <person name="Zhu S.T."/>
            <person name="Xiao Z.Y."/>
            <person name="Nan H."/>
            <person name="Yue Y."/>
            <person name="Zhu X.G."/>
            <person name="Wu Y."/>
            <person name="Hong X.N."/>
            <person name="Fan G.Y."/>
            <person name="Tong Y."/>
            <person name="Zhang D."/>
            <person name="Mao C.L."/>
            <person name="Liu Y.L."/>
            <person name="Hao S.J."/>
            <person name="Liu W.Q."/>
            <person name="Lv M.Q."/>
            <person name="Zhang H.B."/>
            <person name="Liu Y."/>
            <person name="Hu-Tang G.R."/>
            <person name="Wang J.P."/>
            <person name="Wang J.H."/>
            <person name="Sun Y.H."/>
            <person name="Ni S.B."/>
            <person name="Chen W.B."/>
            <person name="Zhang X.C."/>
            <person name="Jiao Y.N."/>
            <person name="Eichler E.E."/>
            <person name="Li G.H."/>
            <person name="Liu X."/>
            <person name="Gao L.Z."/>
        </authorList>
    </citation>
    <scope>NUCLEOTIDE SEQUENCE [LARGE SCALE GENOMIC DNA]</scope>
    <source>
        <strain evidence="8">cv. GT1</strain>
        <tissue evidence="7">Leaf</tissue>
    </source>
</reference>
<comment type="subunit">
    <text evidence="3">Binds to multiple calmodulin (CaM) in the presence of Ca(2+) and CaM-like proteins.</text>
</comment>
<dbReference type="PANTHER" id="PTHR32295">
    <property type="entry name" value="IQ-DOMAIN 5-RELATED"/>
    <property type="match status" value="1"/>
</dbReference>
<feature type="compositionally biased region" description="Polar residues" evidence="5">
    <location>
        <begin position="341"/>
        <end position="356"/>
    </location>
</feature>
<dbReference type="AlphaFoldDB" id="A0A6A6KHU3"/>
<dbReference type="SMART" id="SM00015">
    <property type="entry name" value="IQ"/>
    <property type="match status" value="2"/>
</dbReference>
<comment type="function">
    <text evidence="4">May be involved in cooperative interactions with calmodulins or calmodulin-like proteins. Recruits calmodulin proteins to microtubules, thus being a potential scaffold in cellular signaling and trafficking. May associate with nucleic acids and regulate gene expression at the transcriptional or post-transcriptional level.</text>
</comment>
<dbReference type="InterPro" id="IPR027417">
    <property type="entry name" value="P-loop_NTPase"/>
</dbReference>
<name>A0A6A6KHU3_HEVBR</name>
<dbReference type="GO" id="GO:0005516">
    <property type="term" value="F:calmodulin binding"/>
    <property type="evidence" value="ECO:0007669"/>
    <property type="project" value="UniProtKB-KW"/>
</dbReference>